<proteinExistence type="predicted"/>
<keyword evidence="3" id="KW-0695">RNA-directed DNA polymerase</keyword>
<feature type="compositionally biased region" description="Basic residues" evidence="1">
    <location>
        <begin position="67"/>
        <end position="76"/>
    </location>
</feature>
<evidence type="ECO:0000256" key="1">
    <source>
        <dbReference type="SAM" id="MobiDB-lite"/>
    </source>
</evidence>
<name>A0A5D3BSC8_CUCMM</name>
<keyword evidence="3" id="KW-0808">Transferase</keyword>
<dbReference type="InterPro" id="IPR012337">
    <property type="entry name" value="RNaseH-like_sf"/>
</dbReference>
<dbReference type="PROSITE" id="PS50994">
    <property type="entry name" value="INTEGRASE"/>
    <property type="match status" value="1"/>
</dbReference>
<comment type="caution">
    <text evidence="3">The sequence shown here is derived from an EMBL/GenBank/DDBJ whole genome shotgun (WGS) entry which is preliminary data.</text>
</comment>
<reference evidence="3 4" key="1">
    <citation type="submission" date="2019-08" db="EMBL/GenBank/DDBJ databases">
        <title>Draft genome sequences of two oriental melons (Cucumis melo L. var makuwa).</title>
        <authorList>
            <person name="Kwon S.-Y."/>
        </authorList>
    </citation>
    <scope>NUCLEOTIDE SEQUENCE [LARGE SCALE GENOMIC DNA]</scope>
    <source>
        <strain evidence="4">cv. Chang Bougi</strain>
        <tissue evidence="3">Leaf</tissue>
    </source>
</reference>
<dbReference type="EMBL" id="SSTD01015891">
    <property type="protein sequence ID" value="TYK02020.1"/>
    <property type="molecule type" value="Genomic_DNA"/>
</dbReference>
<dbReference type="Gene3D" id="3.30.420.10">
    <property type="entry name" value="Ribonuclease H-like superfamily/Ribonuclease H"/>
    <property type="match status" value="1"/>
</dbReference>
<evidence type="ECO:0000259" key="2">
    <source>
        <dbReference type="PROSITE" id="PS50994"/>
    </source>
</evidence>
<dbReference type="CDD" id="cd09272">
    <property type="entry name" value="RNase_HI_RT_Ty1"/>
    <property type="match status" value="1"/>
</dbReference>
<dbReference type="Pfam" id="PF00665">
    <property type="entry name" value="rve"/>
    <property type="match status" value="1"/>
</dbReference>
<dbReference type="InterPro" id="IPR039537">
    <property type="entry name" value="Retrotran_Ty1/copia-like"/>
</dbReference>
<dbReference type="PANTHER" id="PTHR42648">
    <property type="entry name" value="TRANSPOSASE, PUTATIVE-RELATED"/>
    <property type="match status" value="1"/>
</dbReference>
<feature type="region of interest" description="Disordered" evidence="1">
    <location>
        <begin position="67"/>
        <end position="97"/>
    </location>
</feature>
<gene>
    <name evidence="3" type="ORF">E5676_scaffold680G00020</name>
</gene>
<evidence type="ECO:0000313" key="3">
    <source>
        <dbReference type="EMBL" id="TYK02020.1"/>
    </source>
</evidence>
<sequence length="626" mass="71620">MEVCFEIRHEEDCTSAMIISVTPTIDSTAFNARSSTSGNDKHNGKLISVCEHCRKQWYTKEQCWKLHGRPSGSKKRPPNDKQNTGGRAKQHRVSFPSQPYKSTHPFTLVHSDVWGPSKITISFEKRFVTFIDDHTCLTWVFLVSDKSEVTSVFRDFYNIVETQFNTKIAILQSDNGREFQNYTLNEFLSSKGIVHQSFCAYTLQQNGGYAVLTAAHFINRMPSCVLHLMTPLECLKESYPYTRLIYDVPLRVFECTTYSLLVLPYQAQILISQYYLRIKFLGEPTIGGILERKLGLLLSRRLQSKTSNLLEIKGHKWKLDEYNPSLDLPIALRKCTRSCTKHPICNYVSYDNLSSQFRAFIASLDSTIILKNIYTALECPEWKNAVMEEMKVLKRIELGRFVLYPKDTKLWDANECSLSNTNPALSVVVNKDWPLYQLDIKNAFLNGDLVEEVYMSPHLDLEPSLVSRSKEGISVSERKYTLDLLTETDMLGCRPADTSIEFNCKLGDSDDQVPIDKKQSSLCKLLMRTHGSCQQYYEILENNTWSKKKCVVARSSAKAEYRAMSLGISTISIANNPVQHDKTKHVEIDQHFIQERLNSGSICIPYIPFSQQVADILTKRTSQTKL</sequence>
<dbReference type="Proteomes" id="UP000321947">
    <property type="component" value="Unassembled WGS sequence"/>
</dbReference>
<evidence type="ECO:0000313" key="4">
    <source>
        <dbReference type="Proteomes" id="UP000321947"/>
    </source>
</evidence>
<dbReference type="SUPFAM" id="SSF53098">
    <property type="entry name" value="Ribonuclease H-like"/>
    <property type="match status" value="1"/>
</dbReference>
<dbReference type="PANTHER" id="PTHR42648:SF22">
    <property type="entry name" value="REVERSE TRANSCRIPTASE TY1_COPIA-TYPE DOMAIN-CONTAINING PROTEIN"/>
    <property type="match status" value="1"/>
</dbReference>
<protein>
    <submittedName>
        <fullName evidence="3">Reverse transcriptase</fullName>
    </submittedName>
</protein>
<feature type="domain" description="Integrase catalytic" evidence="2">
    <location>
        <begin position="101"/>
        <end position="207"/>
    </location>
</feature>
<keyword evidence="3" id="KW-0548">Nucleotidyltransferase</keyword>
<dbReference type="GO" id="GO:0003676">
    <property type="term" value="F:nucleic acid binding"/>
    <property type="evidence" value="ECO:0007669"/>
    <property type="project" value="InterPro"/>
</dbReference>
<dbReference type="GO" id="GO:0003964">
    <property type="term" value="F:RNA-directed DNA polymerase activity"/>
    <property type="evidence" value="ECO:0007669"/>
    <property type="project" value="UniProtKB-KW"/>
</dbReference>
<accession>A0A5D3BSC8</accession>
<dbReference type="GO" id="GO:0015074">
    <property type="term" value="P:DNA integration"/>
    <property type="evidence" value="ECO:0007669"/>
    <property type="project" value="InterPro"/>
</dbReference>
<dbReference type="InterPro" id="IPR001584">
    <property type="entry name" value="Integrase_cat-core"/>
</dbReference>
<organism evidence="3 4">
    <name type="scientific">Cucumis melo var. makuwa</name>
    <name type="common">Oriental melon</name>
    <dbReference type="NCBI Taxonomy" id="1194695"/>
    <lineage>
        <taxon>Eukaryota</taxon>
        <taxon>Viridiplantae</taxon>
        <taxon>Streptophyta</taxon>
        <taxon>Embryophyta</taxon>
        <taxon>Tracheophyta</taxon>
        <taxon>Spermatophyta</taxon>
        <taxon>Magnoliopsida</taxon>
        <taxon>eudicotyledons</taxon>
        <taxon>Gunneridae</taxon>
        <taxon>Pentapetalae</taxon>
        <taxon>rosids</taxon>
        <taxon>fabids</taxon>
        <taxon>Cucurbitales</taxon>
        <taxon>Cucurbitaceae</taxon>
        <taxon>Benincaseae</taxon>
        <taxon>Cucumis</taxon>
    </lineage>
</organism>
<dbReference type="InterPro" id="IPR036397">
    <property type="entry name" value="RNaseH_sf"/>
</dbReference>
<dbReference type="AlphaFoldDB" id="A0A5D3BSC8"/>